<evidence type="ECO:0000313" key="1">
    <source>
        <dbReference type="EMBL" id="KAJ7994839.1"/>
    </source>
</evidence>
<gene>
    <name evidence="1" type="ORF">DPEC_G00253620</name>
</gene>
<proteinExistence type="predicted"/>
<organism evidence="1 2">
    <name type="scientific">Dallia pectoralis</name>
    <name type="common">Alaska blackfish</name>
    <dbReference type="NCBI Taxonomy" id="75939"/>
    <lineage>
        <taxon>Eukaryota</taxon>
        <taxon>Metazoa</taxon>
        <taxon>Chordata</taxon>
        <taxon>Craniata</taxon>
        <taxon>Vertebrata</taxon>
        <taxon>Euteleostomi</taxon>
        <taxon>Actinopterygii</taxon>
        <taxon>Neopterygii</taxon>
        <taxon>Teleostei</taxon>
        <taxon>Protacanthopterygii</taxon>
        <taxon>Esociformes</taxon>
        <taxon>Umbridae</taxon>
        <taxon>Dallia</taxon>
    </lineage>
</organism>
<protein>
    <submittedName>
        <fullName evidence="1">Uncharacterized protein</fullName>
    </submittedName>
</protein>
<name>A0ACC2FTQ5_DALPE</name>
<dbReference type="Proteomes" id="UP001157502">
    <property type="component" value="Chromosome 22"/>
</dbReference>
<keyword evidence="2" id="KW-1185">Reference proteome</keyword>
<evidence type="ECO:0000313" key="2">
    <source>
        <dbReference type="Proteomes" id="UP001157502"/>
    </source>
</evidence>
<comment type="caution">
    <text evidence="1">The sequence shown here is derived from an EMBL/GenBank/DDBJ whole genome shotgun (WGS) entry which is preliminary data.</text>
</comment>
<reference evidence="1" key="1">
    <citation type="submission" date="2021-05" db="EMBL/GenBank/DDBJ databases">
        <authorList>
            <person name="Pan Q."/>
            <person name="Jouanno E."/>
            <person name="Zahm M."/>
            <person name="Klopp C."/>
            <person name="Cabau C."/>
            <person name="Louis A."/>
            <person name="Berthelot C."/>
            <person name="Parey E."/>
            <person name="Roest Crollius H."/>
            <person name="Montfort J."/>
            <person name="Robinson-Rechavi M."/>
            <person name="Bouchez O."/>
            <person name="Lampietro C."/>
            <person name="Lopez Roques C."/>
            <person name="Donnadieu C."/>
            <person name="Postlethwait J."/>
            <person name="Bobe J."/>
            <person name="Dillon D."/>
            <person name="Chandos A."/>
            <person name="von Hippel F."/>
            <person name="Guiguen Y."/>
        </authorList>
    </citation>
    <scope>NUCLEOTIDE SEQUENCE</scope>
    <source>
        <strain evidence="1">YG-Jan2019</strain>
    </source>
</reference>
<dbReference type="EMBL" id="CM055749">
    <property type="protein sequence ID" value="KAJ7994839.1"/>
    <property type="molecule type" value="Genomic_DNA"/>
</dbReference>
<accession>A0ACC2FTQ5</accession>
<sequence>MKPTETVNVRRSSRQTRKPGKSTTGDEYDVVPPILKENQRTKRKIQPGGLSICELQRLENIRQNQEFLSSIKLLQAKQDLKLGTLQRAIRKQNKIQWSELLPPRTKSLRIQKIKAEKLLLEPHGTYSKATQVKCLRKPDGPITMEAVNMEEGSPLPYELLELWSENSIEVEKEELDLKVYRSNLKNMELSEIGGAAKVVKNRIFSSAFHPCSSRLLMAAGDKSGGVALWNLDSAMGNNGVLQFEPHTKPVACMAFSTSRPTELLTLSYDGTLRSTDVKRAVFDEVYRIKNALRTFDFLSDDSLTLVAGDWYGDIAIVDRRTPGTSHESIYSLDTTTVCCVHVHPVQKQYVMVAENSIVSIYDVRCLKESSCKPVTQLLGHSDSISSAYFSPGTGNRVLTSCLDDSIRIFDASKLISNAPLLTSIK</sequence>